<feature type="signal peptide" evidence="1">
    <location>
        <begin position="1"/>
        <end position="29"/>
    </location>
</feature>
<feature type="chain" id="PRO_5021477793" description="Secreted protein" evidence="1">
    <location>
        <begin position="30"/>
        <end position="179"/>
    </location>
</feature>
<keyword evidence="3" id="KW-1185">Reference proteome</keyword>
<evidence type="ECO:0008006" key="4">
    <source>
        <dbReference type="Google" id="ProtNLM"/>
    </source>
</evidence>
<dbReference type="AlphaFoldDB" id="A0A4Y3KXZ9"/>
<protein>
    <recommendedName>
        <fullName evidence="4">Secreted protein</fullName>
    </recommendedName>
</protein>
<dbReference type="EMBL" id="BJLR01000016">
    <property type="protein sequence ID" value="GEA87708.1"/>
    <property type="molecule type" value="Genomic_DNA"/>
</dbReference>
<proteinExistence type="predicted"/>
<gene>
    <name evidence="2" type="ORF">CCE01nite_16570</name>
</gene>
<evidence type="ECO:0000313" key="2">
    <source>
        <dbReference type="EMBL" id="GEA87708.1"/>
    </source>
</evidence>
<evidence type="ECO:0000256" key="1">
    <source>
        <dbReference type="SAM" id="SignalP"/>
    </source>
</evidence>
<comment type="caution">
    <text evidence="2">The sequence shown here is derived from an EMBL/GenBank/DDBJ whole genome shotgun (WGS) entry which is preliminary data.</text>
</comment>
<dbReference type="Proteomes" id="UP000317046">
    <property type="component" value="Unassembled WGS sequence"/>
</dbReference>
<keyword evidence="1" id="KW-0732">Signal</keyword>
<organism evidence="2 3">
    <name type="scientific">Cellulomonas cellasea</name>
    <dbReference type="NCBI Taxonomy" id="43670"/>
    <lineage>
        <taxon>Bacteria</taxon>
        <taxon>Bacillati</taxon>
        <taxon>Actinomycetota</taxon>
        <taxon>Actinomycetes</taxon>
        <taxon>Micrococcales</taxon>
        <taxon>Cellulomonadaceae</taxon>
        <taxon>Cellulomonas</taxon>
    </lineage>
</organism>
<sequence length="179" mass="18493">MKRAVGWVGLSAAAVGVAVALGGGGAAVAADGAGAEVESSLVEDFAYPGADAILAEHGLKLIAGDGHILFEPSEDGWCDAALIKVEKHIITGTVRKVVNYCFETSGTRGFLTLEVPETAAVRGGDEPLEATALLQSGEEKTYDVPANRTVGLDVDPANARAPKSILLELRFGTWETSAE</sequence>
<name>A0A4Y3KXZ9_9CELL</name>
<evidence type="ECO:0000313" key="3">
    <source>
        <dbReference type="Proteomes" id="UP000317046"/>
    </source>
</evidence>
<reference evidence="2" key="1">
    <citation type="submission" date="2019-06" db="EMBL/GenBank/DDBJ databases">
        <title>Whole genome shotgun sequence of Cellulomonas cellasea NBRC 3753.</title>
        <authorList>
            <person name="Hosoyama A."/>
            <person name="Uohara A."/>
            <person name="Ohji S."/>
            <person name="Ichikawa N."/>
        </authorList>
    </citation>
    <scope>NUCLEOTIDE SEQUENCE [LARGE SCALE GENOMIC DNA]</scope>
    <source>
        <strain evidence="2">NBRC 3753</strain>
    </source>
</reference>
<accession>A0A4Y3KXZ9</accession>